<organism evidence="2 3">
    <name type="scientific">Massilia cavernae</name>
    <dbReference type="NCBI Taxonomy" id="2320864"/>
    <lineage>
        <taxon>Bacteria</taxon>
        <taxon>Pseudomonadati</taxon>
        <taxon>Pseudomonadota</taxon>
        <taxon>Betaproteobacteria</taxon>
        <taxon>Burkholderiales</taxon>
        <taxon>Oxalobacteraceae</taxon>
        <taxon>Telluria group</taxon>
        <taxon>Massilia</taxon>
    </lineage>
</organism>
<evidence type="ECO:0000313" key="3">
    <source>
        <dbReference type="Proteomes" id="UP000284006"/>
    </source>
</evidence>
<gene>
    <name evidence="2" type="ORF">D3872_15425</name>
</gene>
<reference evidence="2 3" key="1">
    <citation type="submission" date="2018-09" db="EMBL/GenBank/DDBJ databases">
        <authorList>
            <person name="Zhu H."/>
        </authorList>
    </citation>
    <scope>NUCLEOTIDE SEQUENCE [LARGE SCALE GENOMIC DNA]</scope>
    <source>
        <strain evidence="2 3">K1S02-61</strain>
    </source>
</reference>
<dbReference type="OrthoDB" id="6197657at2"/>
<evidence type="ECO:0000256" key="1">
    <source>
        <dbReference type="SAM" id="Phobius"/>
    </source>
</evidence>
<evidence type="ECO:0008006" key="4">
    <source>
        <dbReference type="Google" id="ProtNLM"/>
    </source>
</evidence>
<keyword evidence="1" id="KW-0812">Transmembrane</keyword>
<dbReference type="EMBL" id="QYUP01000122">
    <property type="protein sequence ID" value="RJG14945.1"/>
    <property type="molecule type" value="Genomic_DNA"/>
</dbReference>
<proteinExistence type="predicted"/>
<comment type="caution">
    <text evidence="2">The sequence shown here is derived from an EMBL/GenBank/DDBJ whole genome shotgun (WGS) entry which is preliminary data.</text>
</comment>
<dbReference type="RefSeq" id="WP_119811633.1">
    <property type="nucleotide sequence ID" value="NZ_QYUP01000122.1"/>
</dbReference>
<name>A0A418XR11_9BURK</name>
<evidence type="ECO:0000313" key="2">
    <source>
        <dbReference type="EMBL" id="RJG14945.1"/>
    </source>
</evidence>
<dbReference type="Proteomes" id="UP000284006">
    <property type="component" value="Unassembled WGS sequence"/>
</dbReference>
<keyword evidence="1" id="KW-0472">Membrane</keyword>
<dbReference type="AlphaFoldDB" id="A0A418XR11"/>
<keyword evidence="1" id="KW-1133">Transmembrane helix</keyword>
<feature type="transmembrane region" description="Helical" evidence="1">
    <location>
        <begin position="43"/>
        <end position="66"/>
    </location>
</feature>
<accession>A0A418XR11</accession>
<keyword evidence="3" id="KW-1185">Reference proteome</keyword>
<sequence length="76" mass="8452">MRKLAMVVLWPSFVAAVLAEGLFFSLFDPGELPRVELFDTVAVYTIGFFSFWALGAFASLLTHYLAAVPDDHNPPF</sequence>
<protein>
    <recommendedName>
        <fullName evidence="4">Transmembrane protein</fullName>
    </recommendedName>
</protein>